<accession>A0A816RUW6</accession>
<dbReference type="AlphaFoldDB" id="A0A816RUW6"/>
<organism evidence="2">
    <name type="scientific">Brassica napus</name>
    <name type="common">Rape</name>
    <dbReference type="NCBI Taxonomy" id="3708"/>
    <lineage>
        <taxon>Eukaryota</taxon>
        <taxon>Viridiplantae</taxon>
        <taxon>Streptophyta</taxon>
        <taxon>Embryophyta</taxon>
        <taxon>Tracheophyta</taxon>
        <taxon>Spermatophyta</taxon>
        <taxon>Magnoliopsida</taxon>
        <taxon>eudicotyledons</taxon>
        <taxon>Gunneridae</taxon>
        <taxon>Pentapetalae</taxon>
        <taxon>rosids</taxon>
        <taxon>malvids</taxon>
        <taxon>Brassicales</taxon>
        <taxon>Brassicaceae</taxon>
        <taxon>Brassiceae</taxon>
        <taxon>Brassica</taxon>
    </lineage>
</organism>
<dbReference type="Proteomes" id="UP001295469">
    <property type="component" value="Chromosome C01"/>
</dbReference>
<gene>
    <name evidence="2" type="ORF">DARMORV10_C01P37380.1</name>
</gene>
<reference evidence="2" key="1">
    <citation type="submission" date="2021-01" db="EMBL/GenBank/DDBJ databases">
        <authorList>
            <consortium name="Genoscope - CEA"/>
            <person name="William W."/>
        </authorList>
    </citation>
    <scope>NUCLEOTIDE SEQUENCE</scope>
</reference>
<name>A0A816RUW6_BRANA</name>
<sequence>KLALWPFYLIHNLSRPSLRVRRILEALISSSNNGISECRVRRVVVKNLCVKLRLVVPSLVLILLDVTRFLDSLKHDVSFNALLEAVYLHLQKGDNGKGTPTSLTHTTSNSKRDCWTQEKQAGSSWKK</sequence>
<protein>
    <submittedName>
        <fullName evidence="2">(rape) hypothetical protein</fullName>
    </submittedName>
</protein>
<evidence type="ECO:0000313" key="2">
    <source>
        <dbReference type="EMBL" id="CAF2075763.1"/>
    </source>
</evidence>
<feature type="non-terminal residue" evidence="2">
    <location>
        <position position="1"/>
    </location>
</feature>
<dbReference type="EMBL" id="HG994365">
    <property type="protein sequence ID" value="CAF2075763.1"/>
    <property type="molecule type" value="Genomic_DNA"/>
</dbReference>
<proteinExistence type="predicted"/>
<evidence type="ECO:0000256" key="1">
    <source>
        <dbReference type="SAM" id="MobiDB-lite"/>
    </source>
</evidence>
<feature type="compositionally biased region" description="Polar residues" evidence="1">
    <location>
        <begin position="117"/>
        <end position="127"/>
    </location>
</feature>
<feature type="compositionally biased region" description="Polar residues" evidence="1">
    <location>
        <begin position="98"/>
        <end position="109"/>
    </location>
</feature>
<feature type="region of interest" description="Disordered" evidence="1">
    <location>
        <begin position="92"/>
        <end position="127"/>
    </location>
</feature>